<evidence type="ECO:0008006" key="5">
    <source>
        <dbReference type="Google" id="ProtNLM"/>
    </source>
</evidence>
<dbReference type="EMBL" id="HBIW01013986">
    <property type="protein sequence ID" value="CAE0696579.1"/>
    <property type="molecule type" value="Transcribed_RNA"/>
</dbReference>
<dbReference type="Proteomes" id="UP000789595">
    <property type="component" value="Unassembled WGS sequence"/>
</dbReference>
<name>A0A6S8V4F6_9STRA</name>
<dbReference type="SUPFAM" id="SSF52540">
    <property type="entry name" value="P-loop containing nucleoside triphosphate hydrolases"/>
    <property type="match status" value="1"/>
</dbReference>
<dbReference type="EMBL" id="CAKKNE010000004">
    <property type="protein sequence ID" value="CAH0374154.1"/>
    <property type="molecule type" value="Genomic_DNA"/>
</dbReference>
<accession>A0A6S8V4F6</accession>
<evidence type="ECO:0000313" key="3">
    <source>
        <dbReference type="EMBL" id="CAH0374154.1"/>
    </source>
</evidence>
<dbReference type="EMBL" id="HBIW01013985">
    <property type="protein sequence ID" value="CAE0696578.1"/>
    <property type="molecule type" value="Transcribed_RNA"/>
</dbReference>
<keyword evidence="4" id="KW-1185">Reference proteome</keyword>
<evidence type="ECO:0000313" key="4">
    <source>
        <dbReference type="Proteomes" id="UP000789595"/>
    </source>
</evidence>
<sequence>MAANELTAEERCKKELAGIFDGVDYTAHLPEIQPMPPSFFLYGLPGCGKSYVGKKLAEMGYRFEEGDDWLTGDMRAALSRGEGFTPQQRDAYCERIIERINTINMEEIHGQRRPLAVAQAMFKRKHRRKIHEKCPQISFIQVKCAEDVRLQRLEARTEGIGRELGEKMRADFQEGQDTILRTDCGGLNTRLEALVKLGYLLRGDHLSDADPPLP</sequence>
<proteinExistence type="predicted"/>
<reference evidence="2" key="1">
    <citation type="submission" date="2021-01" db="EMBL/GenBank/DDBJ databases">
        <authorList>
            <person name="Corre E."/>
            <person name="Pelletier E."/>
            <person name="Niang G."/>
            <person name="Scheremetjew M."/>
            <person name="Finn R."/>
            <person name="Kale V."/>
            <person name="Holt S."/>
            <person name="Cochrane G."/>
            <person name="Meng A."/>
            <person name="Brown T."/>
            <person name="Cohen L."/>
        </authorList>
    </citation>
    <scope>NUCLEOTIDE SEQUENCE</scope>
    <source>
        <strain evidence="2">CCMP1756</strain>
    </source>
</reference>
<protein>
    <recommendedName>
        <fullName evidence="5">Gluconate kinase</fullName>
    </recommendedName>
</protein>
<dbReference type="InterPro" id="IPR027417">
    <property type="entry name" value="P-loop_NTPase"/>
</dbReference>
<reference evidence="3" key="2">
    <citation type="submission" date="2021-11" db="EMBL/GenBank/DDBJ databases">
        <authorList>
            <consortium name="Genoscope - CEA"/>
            <person name="William W."/>
        </authorList>
    </citation>
    <scope>NUCLEOTIDE SEQUENCE</scope>
</reference>
<gene>
    <name evidence="1" type="ORF">PCAL00307_LOCUS12014</name>
    <name evidence="2" type="ORF">PCAL00307_LOCUS12015</name>
    <name evidence="3" type="ORF">PECAL_4P14220</name>
</gene>
<evidence type="ECO:0000313" key="2">
    <source>
        <dbReference type="EMBL" id="CAE0696579.1"/>
    </source>
</evidence>
<organism evidence="2">
    <name type="scientific">Pelagomonas calceolata</name>
    <dbReference type="NCBI Taxonomy" id="35677"/>
    <lineage>
        <taxon>Eukaryota</taxon>
        <taxon>Sar</taxon>
        <taxon>Stramenopiles</taxon>
        <taxon>Ochrophyta</taxon>
        <taxon>Pelagophyceae</taxon>
        <taxon>Pelagomonadales</taxon>
        <taxon>Pelagomonadaceae</taxon>
        <taxon>Pelagomonas</taxon>
    </lineage>
</organism>
<dbReference type="AlphaFoldDB" id="A0A6S8V4F6"/>
<dbReference type="Gene3D" id="3.40.50.300">
    <property type="entry name" value="P-loop containing nucleotide triphosphate hydrolases"/>
    <property type="match status" value="1"/>
</dbReference>
<dbReference type="OrthoDB" id="275177at2759"/>
<evidence type="ECO:0000313" key="1">
    <source>
        <dbReference type="EMBL" id="CAE0696578.1"/>
    </source>
</evidence>